<organism evidence="4 5">
    <name type="scientific">Candidatus Nitrosocosmicus franklandianus</name>
    <dbReference type="NCBI Taxonomy" id="1798806"/>
    <lineage>
        <taxon>Archaea</taxon>
        <taxon>Nitrososphaerota</taxon>
        <taxon>Nitrososphaeria</taxon>
        <taxon>Nitrososphaerales</taxon>
        <taxon>Nitrososphaeraceae</taxon>
        <taxon>Candidatus Nitrosocosmicus</taxon>
    </lineage>
</organism>
<dbReference type="GeneID" id="39419905"/>
<protein>
    <submittedName>
        <fullName evidence="4">Uncharacterized protein</fullName>
    </submittedName>
</protein>
<dbReference type="Pfam" id="PF07719">
    <property type="entry name" value="TPR_2"/>
    <property type="match status" value="1"/>
</dbReference>
<keyword evidence="1" id="KW-0677">Repeat</keyword>
<dbReference type="OrthoDB" id="115601at2157"/>
<dbReference type="KEGG" id="nfn:NFRAN_0355"/>
<feature type="repeat" description="TPR" evidence="3">
    <location>
        <begin position="16"/>
        <end position="49"/>
    </location>
</feature>
<dbReference type="InterPro" id="IPR011990">
    <property type="entry name" value="TPR-like_helical_dom_sf"/>
</dbReference>
<dbReference type="Proteomes" id="UP000294299">
    <property type="component" value="Chromosome NFRAN"/>
</dbReference>
<dbReference type="RefSeq" id="WP_134485550.1">
    <property type="nucleotide sequence ID" value="NZ_LR216287.1"/>
</dbReference>
<evidence type="ECO:0000313" key="5">
    <source>
        <dbReference type="Proteomes" id="UP000294299"/>
    </source>
</evidence>
<keyword evidence="5" id="KW-1185">Reference proteome</keyword>
<dbReference type="Pfam" id="PF00515">
    <property type="entry name" value="TPR_1"/>
    <property type="match status" value="1"/>
</dbReference>
<proteinExistence type="predicted"/>
<evidence type="ECO:0000256" key="1">
    <source>
        <dbReference type="ARBA" id="ARBA00022737"/>
    </source>
</evidence>
<dbReference type="Gene3D" id="1.25.40.10">
    <property type="entry name" value="Tetratricopeptide repeat domain"/>
    <property type="match status" value="1"/>
</dbReference>
<evidence type="ECO:0000313" key="4">
    <source>
        <dbReference type="EMBL" id="VFJ12676.1"/>
    </source>
</evidence>
<feature type="repeat" description="TPR" evidence="3">
    <location>
        <begin position="51"/>
        <end position="84"/>
    </location>
</feature>
<gene>
    <name evidence="4" type="ORF">NFRAN_0355</name>
</gene>
<dbReference type="EMBL" id="LR216287">
    <property type="protein sequence ID" value="VFJ12676.1"/>
    <property type="molecule type" value="Genomic_DNA"/>
</dbReference>
<keyword evidence="2 3" id="KW-0802">TPR repeat</keyword>
<reference evidence="4 5" key="1">
    <citation type="submission" date="2019-02" db="EMBL/GenBank/DDBJ databases">
        <authorList>
            <person name="Lehtovirta-Morley E L."/>
        </authorList>
    </citation>
    <scope>NUCLEOTIDE SEQUENCE [LARGE SCALE GENOMIC DNA]</scope>
    <source>
        <strain evidence="4">NFRAN1</strain>
    </source>
</reference>
<evidence type="ECO:0000256" key="3">
    <source>
        <dbReference type="PROSITE-ProRule" id="PRU00339"/>
    </source>
</evidence>
<dbReference type="PROSITE" id="PS50005">
    <property type="entry name" value="TPR"/>
    <property type="match status" value="2"/>
</dbReference>
<dbReference type="InterPro" id="IPR013105">
    <property type="entry name" value="TPR_2"/>
</dbReference>
<dbReference type="SMART" id="SM00028">
    <property type="entry name" value="TPR"/>
    <property type="match status" value="2"/>
</dbReference>
<dbReference type="AlphaFoldDB" id="A0A484I4J3"/>
<sequence length="85" mass="10342">MVEDINTYMIKDFQAKNYWYARGIEYYNKKEYEIAIRCFSRSLECDKGSEFDTWYMKGNSFYQLRKYDEAIKCFSKSVSEIQSNM</sequence>
<dbReference type="InterPro" id="IPR019734">
    <property type="entry name" value="TPR_rpt"/>
</dbReference>
<accession>A0A484I4J3</accession>
<name>A0A484I4J3_9ARCH</name>
<evidence type="ECO:0000256" key="2">
    <source>
        <dbReference type="ARBA" id="ARBA00022803"/>
    </source>
</evidence>
<dbReference type="SUPFAM" id="SSF48452">
    <property type="entry name" value="TPR-like"/>
    <property type="match status" value="1"/>
</dbReference>